<dbReference type="Pfam" id="PF07494">
    <property type="entry name" value="Reg_prop"/>
    <property type="match status" value="2"/>
</dbReference>
<sequence length="716" mass="77228">MKRAGRAFVVCALASGLLTAGEWKTFTNCDFITDLYSRDSTVHAATAGGLVSLVAGAEGPRVTRRLTNTEGLPLNRCLSVTCDSEGNVWVGTDGGGLAVVPADSWPAEPYRPNEVGGRITTLVWDGDRLLAGSEQGLYVIDTRGTLLDCTDDVVRRFEAARIPELMSDKVLSLASHGGRYWVGTNMGLTAVDTSFLRWQAFRRPLGDSVRAMAVRGDGRLVLATEEGLVLQDSVGFTPLVVFDSRKLVYDLAAFGMDLYLALSTGLYKVDTLDTAGLKLILQTDARAVHFGAGMWLGSGGKEPTGDGLRYQRSGQAWTWVALGGIGSNGISDCAGGLDGSTYLGHNMDVVSRVFPDGAVWWLRSPLPWVVQIRRDSKGKMWCSHYASNGGLSAYDPEEGTWQVVQWGEQSGRNIIQAFGLDAHDTKWVFSLAGTVVAVDSVGWQQEFNLPELVPPPGGSYEFAFDSRGRVWLGLTVGLEMLDYGGTLHDRSDDRHRLFAAGLPSTEVRSVAVDGQDRVWVATPRGAAVLNGETFLTYTPENSGLLSADLSRVRVDGANRVWLLSDMGLSIFDPVSNRWENYTSQNSGLIANSQGFDRFYTALDLDDELGVARIGTVRGFSLLDWRVDRDTAGVDSLRVYPNPCVVGFHGGVVIDGLPPGAEVYVYSLSGAPVAVVRSSPGLGRAVWLPGKRASGIYILVISSSRGTRVERVALVGH</sequence>
<evidence type="ECO:0000256" key="1">
    <source>
        <dbReference type="SAM" id="SignalP"/>
    </source>
</evidence>
<comment type="caution">
    <text evidence="2">The sequence shown here is derived from an EMBL/GenBank/DDBJ whole genome shotgun (WGS) entry which is preliminary data.</text>
</comment>
<keyword evidence="1" id="KW-0732">Signal</keyword>
<feature type="chain" id="PRO_5027707696" evidence="1">
    <location>
        <begin position="21"/>
        <end position="716"/>
    </location>
</feature>
<name>A0A7C4CAS8_UNCW3</name>
<dbReference type="SUPFAM" id="SSF101898">
    <property type="entry name" value="NHL repeat"/>
    <property type="match status" value="1"/>
</dbReference>
<dbReference type="Gene3D" id="2.130.10.10">
    <property type="entry name" value="YVTN repeat-like/Quinoprotein amine dehydrogenase"/>
    <property type="match status" value="2"/>
</dbReference>
<organism evidence="2">
    <name type="scientific">candidate division WOR-3 bacterium</name>
    <dbReference type="NCBI Taxonomy" id="2052148"/>
    <lineage>
        <taxon>Bacteria</taxon>
        <taxon>Bacteria division WOR-3</taxon>
    </lineage>
</organism>
<reference evidence="2" key="1">
    <citation type="journal article" date="2020" name="mSystems">
        <title>Genome- and Community-Level Interaction Insights into Carbon Utilization and Element Cycling Functions of Hydrothermarchaeota in Hydrothermal Sediment.</title>
        <authorList>
            <person name="Zhou Z."/>
            <person name="Liu Y."/>
            <person name="Xu W."/>
            <person name="Pan J."/>
            <person name="Luo Z.H."/>
            <person name="Li M."/>
        </authorList>
    </citation>
    <scope>NUCLEOTIDE SEQUENCE [LARGE SCALE GENOMIC DNA]</scope>
    <source>
        <strain evidence="2">SpSt-488</strain>
    </source>
</reference>
<proteinExistence type="predicted"/>
<feature type="signal peptide" evidence="1">
    <location>
        <begin position="1"/>
        <end position="20"/>
    </location>
</feature>
<dbReference type="InterPro" id="IPR026444">
    <property type="entry name" value="Secre_tail"/>
</dbReference>
<dbReference type="SUPFAM" id="SSF50969">
    <property type="entry name" value="YVTN repeat-like/Quinoprotein amine dehydrogenase"/>
    <property type="match status" value="1"/>
</dbReference>
<dbReference type="EMBL" id="DSUT01000079">
    <property type="protein sequence ID" value="HGK28092.1"/>
    <property type="molecule type" value="Genomic_DNA"/>
</dbReference>
<dbReference type="NCBIfam" id="TIGR04183">
    <property type="entry name" value="Por_Secre_tail"/>
    <property type="match status" value="1"/>
</dbReference>
<dbReference type="InterPro" id="IPR011044">
    <property type="entry name" value="Quino_amine_DH_bsu"/>
</dbReference>
<dbReference type="InterPro" id="IPR015943">
    <property type="entry name" value="WD40/YVTN_repeat-like_dom_sf"/>
</dbReference>
<protein>
    <submittedName>
        <fullName evidence="2">T9SS type A sorting domain-containing protein</fullName>
    </submittedName>
</protein>
<dbReference type="AlphaFoldDB" id="A0A7C4CAS8"/>
<gene>
    <name evidence="2" type="ORF">ENS41_03980</name>
</gene>
<evidence type="ECO:0000313" key="2">
    <source>
        <dbReference type="EMBL" id="HGK28092.1"/>
    </source>
</evidence>
<accession>A0A7C4CAS8</accession>
<dbReference type="InterPro" id="IPR011110">
    <property type="entry name" value="Reg_prop"/>
</dbReference>